<comment type="caution">
    <text evidence="2">The sequence shown here is derived from an EMBL/GenBank/DDBJ whole genome shotgun (WGS) entry which is preliminary data.</text>
</comment>
<proteinExistence type="predicted"/>
<sequence>MPKTLPGKLSALFLLVFIMQIILFLVSVLSNNGFGAIVTFIQLAPFTALLGIIFGIIGTARESGKGRSISIATVSIGSIFAGIAIFFMFIWSFGG</sequence>
<dbReference type="RefSeq" id="WP_138126368.1">
    <property type="nucleotide sequence ID" value="NZ_SWLG01000007.1"/>
</dbReference>
<organism evidence="2 3">
    <name type="scientific">Exobacillus caeni</name>
    <dbReference type="NCBI Taxonomy" id="2574798"/>
    <lineage>
        <taxon>Bacteria</taxon>
        <taxon>Bacillati</taxon>
        <taxon>Bacillota</taxon>
        <taxon>Bacilli</taxon>
        <taxon>Bacillales</taxon>
        <taxon>Guptibacillaceae</taxon>
        <taxon>Exobacillus</taxon>
    </lineage>
</organism>
<keyword evidence="3" id="KW-1185">Reference proteome</keyword>
<evidence type="ECO:0000313" key="2">
    <source>
        <dbReference type="EMBL" id="TLS37057.1"/>
    </source>
</evidence>
<accession>A0A5R9F0J5</accession>
<keyword evidence="1" id="KW-0812">Transmembrane</keyword>
<feature type="transmembrane region" description="Helical" evidence="1">
    <location>
        <begin position="12"/>
        <end position="30"/>
    </location>
</feature>
<reference evidence="2 3" key="1">
    <citation type="submission" date="2019-04" db="EMBL/GenBank/DDBJ databases">
        <title>Bacillus caeni sp. nov., a bacterium isolated from mangrove sediment.</title>
        <authorList>
            <person name="Huang H."/>
            <person name="Mo K."/>
            <person name="Hu Y."/>
        </authorList>
    </citation>
    <scope>NUCLEOTIDE SEQUENCE [LARGE SCALE GENOMIC DNA]</scope>
    <source>
        <strain evidence="2 3">HB172195</strain>
    </source>
</reference>
<keyword evidence="1" id="KW-0472">Membrane</keyword>
<evidence type="ECO:0000256" key="1">
    <source>
        <dbReference type="SAM" id="Phobius"/>
    </source>
</evidence>
<dbReference type="AlphaFoldDB" id="A0A5R9F0J5"/>
<feature type="transmembrane region" description="Helical" evidence="1">
    <location>
        <begin position="36"/>
        <end position="57"/>
    </location>
</feature>
<dbReference type="EMBL" id="SWLG01000007">
    <property type="protein sequence ID" value="TLS37057.1"/>
    <property type="molecule type" value="Genomic_DNA"/>
</dbReference>
<gene>
    <name evidence="2" type="ORF">FCL54_11035</name>
</gene>
<evidence type="ECO:0000313" key="3">
    <source>
        <dbReference type="Proteomes" id="UP000308230"/>
    </source>
</evidence>
<keyword evidence="1" id="KW-1133">Transmembrane helix</keyword>
<dbReference type="OrthoDB" id="2974661at2"/>
<dbReference type="Proteomes" id="UP000308230">
    <property type="component" value="Unassembled WGS sequence"/>
</dbReference>
<protein>
    <submittedName>
        <fullName evidence="2">Uncharacterized protein</fullName>
    </submittedName>
</protein>
<feature type="transmembrane region" description="Helical" evidence="1">
    <location>
        <begin position="69"/>
        <end position="93"/>
    </location>
</feature>
<name>A0A5R9F0J5_9BACL</name>